<keyword evidence="1" id="KW-0732">Signal</keyword>
<proteinExistence type="predicted"/>
<dbReference type="KEGG" id="cted:CTEST_09680"/>
<dbReference type="Gene3D" id="3.40.190.10">
    <property type="entry name" value="Periplasmic binding protein-like II"/>
    <property type="match status" value="1"/>
</dbReference>
<protein>
    <submittedName>
        <fullName evidence="3">ABC-type dipeptide transport system, periplasmic component</fullName>
    </submittedName>
</protein>
<dbReference type="SUPFAM" id="SSF53850">
    <property type="entry name" value="Periplasmic binding protein-like II"/>
    <property type="match status" value="1"/>
</dbReference>
<dbReference type="Gene3D" id="3.90.76.10">
    <property type="entry name" value="Dipeptide-binding Protein, Domain 1"/>
    <property type="match status" value="1"/>
</dbReference>
<reference evidence="3 4" key="1">
    <citation type="journal article" date="2015" name="Genome Announc.">
        <title>Complete Genome Sequence of the Type Strain Corynebacterium testudinoris DSM 44614, Recovered from Necrotic Lesions in the Mouth of a Tortoise.</title>
        <authorList>
            <person name="Ruckert C."/>
            <person name="Kriete M."/>
            <person name="Jaenicke S."/>
            <person name="Winkler A."/>
            <person name="Tauch A."/>
        </authorList>
    </citation>
    <scope>NUCLEOTIDE SEQUENCE [LARGE SCALE GENOMIC DNA]</scope>
    <source>
        <strain evidence="3 4">DSM 44614</strain>
    </source>
</reference>
<keyword evidence="4" id="KW-1185">Reference proteome</keyword>
<gene>
    <name evidence="3" type="ORF">CTEST_09680</name>
</gene>
<dbReference type="InterPro" id="IPR030678">
    <property type="entry name" value="Peptide/Ni-bd"/>
</dbReference>
<dbReference type="Proteomes" id="UP000035540">
    <property type="component" value="Chromosome"/>
</dbReference>
<feature type="chain" id="PRO_5039103467" evidence="1">
    <location>
        <begin position="22"/>
        <end position="491"/>
    </location>
</feature>
<feature type="signal peptide" evidence="1">
    <location>
        <begin position="1"/>
        <end position="21"/>
    </location>
</feature>
<dbReference type="GO" id="GO:0015833">
    <property type="term" value="P:peptide transport"/>
    <property type="evidence" value="ECO:0007669"/>
    <property type="project" value="TreeGrafter"/>
</dbReference>
<reference evidence="4" key="2">
    <citation type="submission" date="2015-05" db="EMBL/GenBank/DDBJ databases">
        <title>Complete genome sequence of Corynebacterium testudinoris DSM 44614, recovered from necrotic lesions in the mouth of a tortoise.</title>
        <authorList>
            <person name="Ruckert C."/>
            <person name="Albersmeier A."/>
            <person name="Winkler A."/>
            <person name="Tauch A."/>
        </authorList>
    </citation>
    <scope>NUCLEOTIDE SEQUENCE [LARGE SCALE GENOMIC DNA]</scope>
    <source>
        <strain evidence="4">DSM 44614</strain>
    </source>
</reference>
<sequence length="491" mass="52476">MVALVAVIACFLTACSAGHTATQVGRIAGTDSLVVGTTGTPASLDFTTTGGAAIPQALMANVYEGLVRIDDAGQVVPLLATSWEVSDDRTTYTFHLREGVHFSDGSPFNADTAAFSIAYVQGSWTNGLKSQMDVVERAEAVDEHTLKVTLTRPSQRWLWSMGTLTGAMMSPTGVEALAANPVGTGPFVLDRFAVGESVSLRARDDYWGTPAHQDAAIRYFSDATSAVNALRSGDIDLVWSMQSPELLDTLPTEFSVDVGTTNGEVIVSMNNQRAPFTDPRVRRAVAHAIDRRAINEVVWEGLATDTGGAPVPPTDPWFTGEDYATFDPEQSTQLLIDAGVPHPDITIAVPSLPYAENISELLYSQLAEVGFRVHLTSVEFPAVWISEVMTAHDYDMSIMGHVEARDIPALFGNPQYYLGYDNAAVRELLLDADTAADPTPAMREAVDLIMADAGAITVFNQPNIVVASPQVSGVSPTIVTDALALAGVEKR</sequence>
<evidence type="ECO:0000259" key="2">
    <source>
        <dbReference type="Pfam" id="PF00496"/>
    </source>
</evidence>
<dbReference type="GO" id="GO:0043190">
    <property type="term" value="C:ATP-binding cassette (ABC) transporter complex"/>
    <property type="evidence" value="ECO:0007669"/>
    <property type="project" value="InterPro"/>
</dbReference>
<dbReference type="PANTHER" id="PTHR30290">
    <property type="entry name" value="PERIPLASMIC BINDING COMPONENT OF ABC TRANSPORTER"/>
    <property type="match status" value="1"/>
</dbReference>
<dbReference type="EMBL" id="CP011545">
    <property type="protein sequence ID" value="AKK09361.1"/>
    <property type="molecule type" value="Genomic_DNA"/>
</dbReference>
<feature type="domain" description="Solute-binding protein family 5" evidence="2">
    <location>
        <begin position="74"/>
        <end position="403"/>
    </location>
</feature>
<dbReference type="PIRSF" id="PIRSF002741">
    <property type="entry name" value="MppA"/>
    <property type="match status" value="1"/>
</dbReference>
<organism evidence="3 4">
    <name type="scientific">Corynebacterium testudinoris</name>
    <dbReference type="NCBI Taxonomy" id="136857"/>
    <lineage>
        <taxon>Bacteria</taxon>
        <taxon>Bacillati</taxon>
        <taxon>Actinomycetota</taxon>
        <taxon>Actinomycetes</taxon>
        <taxon>Mycobacteriales</taxon>
        <taxon>Corynebacteriaceae</taxon>
        <taxon>Corynebacterium</taxon>
    </lineage>
</organism>
<evidence type="ECO:0000313" key="4">
    <source>
        <dbReference type="Proteomes" id="UP000035540"/>
    </source>
</evidence>
<accession>A0A0G3H7I5</accession>
<dbReference type="InterPro" id="IPR000914">
    <property type="entry name" value="SBP_5_dom"/>
</dbReference>
<name>A0A0G3H7I5_9CORY</name>
<dbReference type="AlphaFoldDB" id="A0A0G3H7I5"/>
<dbReference type="GO" id="GO:0042597">
    <property type="term" value="C:periplasmic space"/>
    <property type="evidence" value="ECO:0007669"/>
    <property type="project" value="UniProtKB-ARBA"/>
</dbReference>
<dbReference type="PATRIC" id="fig|136857.5.peg.1921"/>
<dbReference type="CDD" id="cd08494">
    <property type="entry name" value="PBP2_NikA_DppA_OppA_like_6"/>
    <property type="match status" value="1"/>
</dbReference>
<dbReference type="Gene3D" id="3.10.105.10">
    <property type="entry name" value="Dipeptide-binding Protein, Domain 3"/>
    <property type="match status" value="1"/>
</dbReference>
<dbReference type="GO" id="GO:1904680">
    <property type="term" value="F:peptide transmembrane transporter activity"/>
    <property type="evidence" value="ECO:0007669"/>
    <property type="project" value="TreeGrafter"/>
</dbReference>
<evidence type="ECO:0000313" key="3">
    <source>
        <dbReference type="EMBL" id="AKK09361.1"/>
    </source>
</evidence>
<dbReference type="Pfam" id="PF00496">
    <property type="entry name" value="SBP_bac_5"/>
    <property type="match status" value="1"/>
</dbReference>
<evidence type="ECO:0000256" key="1">
    <source>
        <dbReference type="SAM" id="SignalP"/>
    </source>
</evidence>
<dbReference type="STRING" id="136857.CTEST_09680"/>
<dbReference type="InterPro" id="IPR039424">
    <property type="entry name" value="SBP_5"/>
</dbReference>